<dbReference type="AlphaFoldDB" id="B8MM05"/>
<dbReference type="EMBL" id="EQ962658">
    <property type="protein sequence ID" value="EED13517.1"/>
    <property type="molecule type" value="Genomic_DNA"/>
</dbReference>
<name>B8MM05_TALSN</name>
<dbReference type="InParanoid" id="B8MM05"/>
<evidence type="ECO:0008006" key="3">
    <source>
        <dbReference type="Google" id="ProtNLM"/>
    </source>
</evidence>
<organism evidence="1 2">
    <name type="scientific">Talaromyces stipitatus (strain ATCC 10500 / CBS 375.48 / QM 6759 / NRRL 1006)</name>
    <name type="common">Penicillium stipitatum</name>
    <dbReference type="NCBI Taxonomy" id="441959"/>
    <lineage>
        <taxon>Eukaryota</taxon>
        <taxon>Fungi</taxon>
        <taxon>Dikarya</taxon>
        <taxon>Ascomycota</taxon>
        <taxon>Pezizomycotina</taxon>
        <taxon>Eurotiomycetes</taxon>
        <taxon>Eurotiomycetidae</taxon>
        <taxon>Eurotiales</taxon>
        <taxon>Trichocomaceae</taxon>
        <taxon>Talaromyces</taxon>
        <taxon>Talaromyces sect. Talaromyces</taxon>
    </lineage>
</organism>
<dbReference type="SUPFAM" id="SSF69318">
    <property type="entry name" value="Integrin alpha N-terminal domain"/>
    <property type="match status" value="1"/>
</dbReference>
<dbReference type="Proteomes" id="UP000001745">
    <property type="component" value="Unassembled WGS sequence"/>
</dbReference>
<sequence>MRGTGADDYVSPDGVGYLYGNSHNPPYWEPVGLEIFNGGVIRKAFHLVDFNGDGKCDLWLVDGDSGAAEVWINMWNSTAMNWNKRGVVTGE</sequence>
<protein>
    <recommendedName>
        <fullName evidence="3">VCBS repeat-containing protein</fullName>
    </recommendedName>
</protein>
<evidence type="ECO:0000313" key="1">
    <source>
        <dbReference type="EMBL" id="EED13517.1"/>
    </source>
</evidence>
<reference evidence="2" key="1">
    <citation type="journal article" date="2015" name="Genome Announc.">
        <title>Genome sequence of the AIDS-associated pathogen Penicillium marneffei (ATCC18224) and its near taxonomic relative Talaromyces stipitatus (ATCC10500).</title>
        <authorList>
            <person name="Nierman W.C."/>
            <person name="Fedorova-Abrams N.D."/>
            <person name="Andrianopoulos A."/>
        </authorList>
    </citation>
    <scope>NUCLEOTIDE SEQUENCE [LARGE SCALE GENOMIC DNA]</scope>
    <source>
        <strain evidence="2">ATCC 10500 / CBS 375.48 / QM 6759 / NRRL 1006</strain>
    </source>
</reference>
<keyword evidence="2" id="KW-1185">Reference proteome</keyword>
<accession>B8MM05</accession>
<evidence type="ECO:0000313" key="2">
    <source>
        <dbReference type="Proteomes" id="UP000001745"/>
    </source>
</evidence>
<dbReference type="VEuPathDB" id="FungiDB:TSTA_097730"/>
<dbReference type="GeneID" id="8108412"/>
<proteinExistence type="predicted"/>
<dbReference type="HOGENOM" id="CLU_2428564_0_0_1"/>
<dbReference type="PhylomeDB" id="B8MM05"/>
<dbReference type="OrthoDB" id="4215820at2759"/>
<gene>
    <name evidence="1" type="ORF">TSTA_097730</name>
</gene>
<dbReference type="InterPro" id="IPR028994">
    <property type="entry name" value="Integrin_alpha_N"/>
</dbReference>
<dbReference type="RefSeq" id="XP_002485755.1">
    <property type="nucleotide sequence ID" value="XM_002485710.1"/>
</dbReference>